<evidence type="ECO:0000313" key="3">
    <source>
        <dbReference type="Proteomes" id="UP000438991"/>
    </source>
</evidence>
<dbReference type="Pfam" id="PF16868">
    <property type="entry name" value="NMT1_3"/>
    <property type="match status" value="1"/>
</dbReference>
<feature type="transmembrane region" description="Helical" evidence="1">
    <location>
        <begin position="5"/>
        <end position="26"/>
    </location>
</feature>
<keyword evidence="1" id="KW-0812">Transmembrane</keyword>
<reference evidence="2 3" key="1">
    <citation type="submission" date="2019-11" db="EMBL/GenBank/DDBJ databases">
        <title>Whole-genome sequence of Rhodoplanes serenus DSM 18633, type strain.</title>
        <authorList>
            <person name="Kyndt J.A."/>
            <person name="Meyer T.E."/>
        </authorList>
    </citation>
    <scope>NUCLEOTIDE SEQUENCE [LARGE SCALE GENOMIC DNA]</scope>
    <source>
        <strain evidence="2 3">DSM 18633</strain>
    </source>
</reference>
<keyword evidence="1" id="KW-1133">Transmembrane helix</keyword>
<dbReference type="AlphaFoldDB" id="A0A9X4XM24"/>
<dbReference type="Gene3D" id="3.40.190.10">
    <property type="entry name" value="Periplasmic binding protein-like II"/>
    <property type="match status" value="2"/>
</dbReference>
<dbReference type="EMBL" id="WNKV01000007">
    <property type="protein sequence ID" value="MTW16659.1"/>
    <property type="molecule type" value="Genomic_DNA"/>
</dbReference>
<dbReference type="PANTHER" id="PTHR42941">
    <property type="entry name" value="SLL1037 PROTEIN"/>
    <property type="match status" value="1"/>
</dbReference>
<sequence length="463" mass="48980">MHGRWLLPVLVFGLVMVLAGTVFLVWRTYPFIFSRAYVLRIATGPLAGEGGKFVTAFRRELAAAHPRVRVEVVSTPSIAASALALKNGEADVAVARRDDPNAAEGRSIFVLRKLAAVVLVPAQSSAESVADLAGERIGVITRDSAVDPLARALLGFYGVDDKRVVQLAPADLAAALQRKQVHAVVVVGPVGPGPIADAVQVFRKVTRKPPTFLDLGEADAIAARFPVYESIDIAQGAFGGAPAAPADDISTVGAALLLVARPSLSNYAAGELTRLLLATKTDIAATVPEAGQLAAPSTDRDVVLPAHPGTIAYLNGDTPDLLDETMNYVYYASMFTGAFGAMAAWASSLRNRRQIRTLRARIERLPTLLSEARTPGAASLDDTERELDDLADWFVERFVADEISAEVFNSATMRMTHIRELIRRRRAAEMAASTPAPAADAPAAAAPAAAASATDMLSAAVTR</sequence>
<feature type="transmembrane region" description="Helical" evidence="1">
    <location>
        <begin position="328"/>
        <end position="349"/>
    </location>
</feature>
<protein>
    <recommendedName>
        <fullName evidence="4">C4-dicarboxylate ABC transporter substrate-binding protein</fullName>
    </recommendedName>
</protein>
<dbReference type="RefSeq" id="WP_155479584.1">
    <property type="nucleotide sequence ID" value="NZ_WNKV01000007.1"/>
</dbReference>
<comment type="caution">
    <text evidence="2">The sequence shown here is derived from an EMBL/GenBank/DDBJ whole genome shotgun (WGS) entry which is preliminary data.</text>
</comment>
<dbReference type="Proteomes" id="UP000438991">
    <property type="component" value="Unassembled WGS sequence"/>
</dbReference>
<keyword evidence="1" id="KW-0472">Membrane</keyword>
<evidence type="ECO:0000313" key="2">
    <source>
        <dbReference type="EMBL" id="MTW16659.1"/>
    </source>
</evidence>
<organism evidence="2 3">
    <name type="scientific">Rhodoplanes serenus</name>
    <dbReference type="NCBI Taxonomy" id="200615"/>
    <lineage>
        <taxon>Bacteria</taxon>
        <taxon>Pseudomonadati</taxon>
        <taxon>Pseudomonadota</taxon>
        <taxon>Alphaproteobacteria</taxon>
        <taxon>Hyphomicrobiales</taxon>
        <taxon>Nitrobacteraceae</taxon>
        <taxon>Rhodoplanes</taxon>
    </lineage>
</organism>
<evidence type="ECO:0000256" key="1">
    <source>
        <dbReference type="SAM" id="Phobius"/>
    </source>
</evidence>
<dbReference type="InterPro" id="IPR011852">
    <property type="entry name" value="TRAP_TAXI"/>
</dbReference>
<dbReference type="PANTHER" id="PTHR42941:SF1">
    <property type="entry name" value="SLL1037 PROTEIN"/>
    <property type="match status" value="1"/>
</dbReference>
<gene>
    <name evidence="2" type="ORF">GJ689_10635</name>
</gene>
<dbReference type="SUPFAM" id="SSF53850">
    <property type="entry name" value="Periplasmic binding protein-like II"/>
    <property type="match status" value="1"/>
</dbReference>
<name>A0A9X4XM24_9BRAD</name>
<evidence type="ECO:0008006" key="4">
    <source>
        <dbReference type="Google" id="ProtNLM"/>
    </source>
</evidence>
<accession>A0A9X4XM24</accession>
<proteinExistence type="predicted"/>